<evidence type="ECO:0000256" key="10">
    <source>
        <dbReference type="ARBA" id="ARBA00023180"/>
    </source>
</evidence>
<feature type="domain" description="NodB homology" evidence="20">
    <location>
        <begin position="118"/>
        <end position="307"/>
    </location>
</feature>
<evidence type="ECO:0000256" key="15">
    <source>
        <dbReference type="ARBA" id="ARBA00024056"/>
    </source>
</evidence>
<dbReference type="GO" id="GO:0004099">
    <property type="term" value="F:chitin deacetylase activity"/>
    <property type="evidence" value="ECO:0007669"/>
    <property type="project" value="UniProtKB-EC"/>
</dbReference>
<evidence type="ECO:0000313" key="21">
    <source>
        <dbReference type="EMBL" id="QID81251.1"/>
    </source>
</evidence>
<evidence type="ECO:0000313" key="22">
    <source>
        <dbReference type="Proteomes" id="UP000501346"/>
    </source>
</evidence>
<keyword evidence="22" id="KW-1185">Reference proteome</keyword>
<evidence type="ECO:0000256" key="3">
    <source>
        <dbReference type="ARBA" id="ARBA00022669"/>
    </source>
</evidence>
<dbReference type="OrthoDB" id="2125469at2759"/>
<feature type="signal peptide" evidence="19">
    <location>
        <begin position="1"/>
        <end position="25"/>
    </location>
</feature>
<keyword evidence="6" id="KW-0378">Hydrolase</keyword>
<evidence type="ECO:0000256" key="14">
    <source>
        <dbReference type="ARBA" id="ARBA00023326"/>
    </source>
</evidence>
<dbReference type="InterPro" id="IPR050248">
    <property type="entry name" value="Polysacc_deacetylase_ArnD"/>
</dbReference>
<proteinExistence type="inferred from homology"/>
<keyword evidence="5 19" id="KW-0732">Signal</keyword>
<evidence type="ECO:0000256" key="5">
    <source>
        <dbReference type="ARBA" id="ARBA00022729"/>
    </source>
</evidence>
<accession>A0A6C1DWW9</accession>
<keyword evidence="14" id="KW-0624">Polysaccharide degradation</keyword>
<evidence type="ECO:0000256" key="4">
    <source>
        <dbReference type="ARBA" id="ARBA00022723"/>
    </source>
</evidence>
<keyword evidence="9" id="KW-1015">Disulfide bond</keyword>
<evidence type="ECO:0000256" key="9">
    <source>
        <dbReference type="ARBA" id="ARBA00023157"/>
    </source>
</evidence>
<dbReference type="GO" id="GO:0000272">
    <property type="term" value="P:polysaccharide catabolic process"/>
    <property type="evidence" value="ECO:0007669"/>
    <property type="project" value="UniProtKB-KW"/>
</dbReference>
<keyword evidence="7" id="KW-0749">Sporulation</keyword>
<comment type="subcellular location">
    <subcellularLocation>
        <location evidence="18">Prospore</location>
    </subcellularLocation>
</comment>
<evidence type="ECO:0000256" key="2">
    <source>
        <dbReference type="ARBA" id="ARBA00010973"/>
    </source>
</evidence>
<dbReference type="EMBL" id="CP048993">
    <property type="protein sequence ID" value="QID81251.1"/>
    <property type="molecule type" value="Genomic_DNA"/>
</dbReference>
<dbReference type="Gene3D" id="3.20.20.370">
    <property type="entry name" value="Glycoside hydrolase/deacetylase"/>
    <property type="match status" value="1"/>
</dbReference>
<dbReference type="InterPro" id="IPR011330">
    <property type="entry name" value="Glyco_hydro/deAcase_b/a-brl"/>
</dbReference>
<sequence length="312" mass="35693">MRIQLNTIDLQCIIALSCLGQFVHAEANREDLKQIDFQFPVLERAATKTPFPDWLSAFTGLKEWPGLDPPYIPLDFIDFSQIPDYKEYDQNHCDSVPRDSCSFDCHHCTEHDDVYTCSKLSQTFDDGPSASTTKLLDRLKHNSTFFNLGVNIVQHPDIYQRMQKEGHLIGSHTWSHVYLPNVSNEKIIAQIEWSIWAMNATGNHTPKWFRPPYGGIDNRVRAITRQFGLQAVLWDHDTFDWSLLLNDSVITEQEILQNVINWNKSGTGLILEHDSTEKTVDLAIKINKLIGDDQSTVSHCVGGIDYIKEFLS</sequence>
<evidence type="ECO:0000256" key="12">
    <source>
        <dbReference type="ARBA" id="ARBA00023285"/>
    </source>
</evidence>
<dbReference type="PANTHER" id="PTHR10587:SF133">
    <property type="entry name" value="CHITIN DEACETYLASE 1-RELATED"/>
    <property type="match status" value="1"/>
</dbReference>
<evidence type="ECO:0000256" key="8">
    <source>
        <dbReference type="ARBA" id="ARBA00023024"/>
    </source>
</evidence>
<gene>
    <name evidence="21" type="primary">CDA2_1</name>
    <name evidence="21" type="ORF">GRS66_003619</name>
</gene>
<dbReference type="GO" id="GO:0005628">
    <property type="term" value="C:prospore membrane"/>
    <property type="evidence" value="ECO:0007669"/>
    <property type="project" value="TreeGrafter"/>
</dbReference>
<comment type="catalytic activity">
    <reaction evidence="16">
        <text>[(1-&gt;4)-N-acetyl-beta-D-glucosaminyl](n) + n H2O = chitosan + n acetate</text>
        <dbReference type="Rhea" id="RHEA:10464"/>
        <dbReference type="Rhea" id="RHEA-COMP:9593"/>
        <dbReference type="Rhea" id="RHEA-COMP:9597"/>
        <dbReference type="ChEBI" id="CHEBI:15377"/>
        <dbReference type="ChEBI" id="CHEBI:17029"/>
        <dbReference type="ChEBI" id="CHEBI:30089"/>
        <dbReference type="ChEBI" id="CHEBI:57704"/>
        <dbReference type="EC" id="3.5.1.41"/>
    </reaction>
    <physiologicalReaction direction="left-to-right" evidence="16">
        <dbReference type="Rhea" id="RHEA:10465"/>
    </physiologicalReaction>
</comment>
<dbReference type="InterPro" id="IPR002509">
    <property type="entry name" value="NODB_dom"/>
</dbReference>
<keyword evidence="10" id="KW-0325">Glycoprotein</keyword>
<evidence type="ECO:0000256" key="19">
    <source>
        <dbReference type="SAM" id="SignalP"/>
    </source>
</evidence>
<keyword evidence="11" id="KW-0119">Carbohydrate metabolism</keyword>
<comment type="similarity">
    <text evidence="2">Belongs to the polysaccharide deacetylase family.</text>
</comment>
<dbReference type="Pfam" id="PF01522">
    <property type="entry name" value="Polysacc_deac_1"/>
    <property type="match status" value="1"/>
</dbReference>
<evidence type="ECO:0000256" key="17">
    <source>
        <dbReference type="ARBA" id="ARBA00054095"/>
    </source>
</evidence>
<dbReference type="SUPFAM" id="SSF88713">
    <property type="entry name" value="Glycoside hydrolase/deacetylase"/>
    <property type="match status" value="1"/>
</dbReference>
<organism evidence="21 22">
    <name type="scientific">Saccharomyces pastorianus</name>
    <name type="common">Lager yeast</name>
    <name type="synonym">Saccharomyces cerevisiae x Saccharomyces eubayanus</name>
    <dbReference type="NCBI Taxonomy" id="27292"/>
    <lineage>
        <taxon>Eukaryota</taxon>
        <taxon>Fungi</taxon>
        <taxon>Dikarya</taxon>
        <taxon>Ascomycota</taxon>
        <taxon>Saccharomycotina</taxon>
        <taxon>Saccharomycetes</taxon>
        <taxon>Saccharomycetales</taxon>
        <taxon>Saccharomycetaceae</taxon>
        <taxon>Saccharomyces</taxon>
    </lineage>
</organism>
<evidence type="ECO:0000256" key="18">
    <source>
        <dbReference type="ARBA" id="ARBA00060373"/>
    </source>
</evidence>
<evidence type="ECO:0000256" key="7">
    <source>
        <dbReference type="ARBA" id="ARBA00022969"/>
    </source>
</evidence>
<evidence type="ECO:0000256" key="6">
    <source>
        <dbReference type="ARBA" id="ARBA00022801"/>
    </source>
</evidence>
<dbReference type="Proteomes" id="UP000501346">
    <property type="component" value="Chromosome ScXII"/>
</dbReference>
<reference evidence="21 22" key="1">
    <citation type="journal article" date="2019" name="BMC Genomics">
        <title>Chromosome level assembly and comparative genome analysis confirm lager-brewing yeasts originated from a single hybridization.</title>
        <authorList>
            <person name="Salazar A.N."/>
            <person name="Gorter de Vries A.R."/>
            <person name="van den Broek M."/>
            <person name="Brouwers N."/>
            <person name="de la Torre Cortes P."/>
            <person name="Kuijpers N.G.A."/>
            <person name="Daran J.G."/>
            <person name="Abeel T."/>
        </authorList>
    </citation>
    <scope>NUCLEOTIDE SEQUENCE [LARGE SCALE GENOMIC DNA]</scope>
    <source>
        <strain evidence="21 22">CBS 1483</strain>
    </source>
</reference>
<keyword evidence="13" id="KW-0961">Cell wall biogenesis/degradation</keyword>
<dbReference type="SMR" id="A0A6C1DWW9"/>
<comment type="cofactor">
    <cofactor evidence="1">
        <name>Co(2+)</name>
        <dbReference type="ChEBI" id="CHEBI:48828"/>
    </cofactor>
</comment>
<protein>
    <recommendedName>
        <fullName evidence="15">chitin deacetylase</fullName>
        <ecNumber evidence="15">3.5.1.41</ecNumber>
    </recommendedName>
</protein>
<evidence type="ECO:0000256" key="16">
    <source>
        <dbReference type="ARBA" id="ARBA00048494"/>
    </source>
</evidence>
<feature type="chain" id="PRO_5025539850" description="chitin deacetylase" evidence="19">
    <location>
        <begin position="26"/>
        <end position="312"/>
    </location>
</feature>
<keyword evidence="12" id="KW-0170">Cobalt</keyword>
<dbReference type="GO" id="GO:0046872">
    <property type="term" value="F:metal ion binding"/>
    <property type="evidence" value="ECO:0007669"/>
    <property type="project" value="UniProtKB-KW"/>
</dbReference>
<dbReference type="FunFam" id="3.20.20.370:FF:000008">
    <property type="entry name" value="Chitin deacetylase"/>
    <property type="match status" value="1"/>
</dbReference>
<name>A0A6C1DWW9_SACPS</name>
<keyword evidence="3" id="KW-0147">Chitin-binding</keyword>
<evidence type="ECO:0000256" key="11">
    <source>
        <dbReference type="ARBA" id="ARBA00023277"/>
    </source>
</evidence>
<dbReference type="GO" id="GO:0030476">
    <property type="term" value="P:ascospore wall assembly"/>
    <property type="evidence" value="ECO:0007669"/>
    <property type="project" value="UniProtKB-ARBA"/>
</dbReference>
<dbReference type="GO" id="GO:0008061">
    <property type="term" value="F:chitin binding"/>
    <property type="evidence" value="ECO:0007669"/>
    <property type="project" value="UniProtKB-KW"/>
</dbReference>
<evidence type="ECO:0000259" key="20">
    <source>
        <dbReference type="PROSITE" id="PS51677"/>
    </source>
</evidence>
<keyword evidence="8" id="KW-0146">Chitin degradation</keyword>
<dbReference type="PROSITE" id="PS51677">
    <property type="entry name" value="NODB"/>
    <property type="match status" value="1"/>
</dbReference>
<comment type="function">
    <text evidence="17">Hydrolyzes the N-acetamido groups of N-acetyl-D-glucosamine residues in chitin to form chitosan and acetate. Chitosan is a component of the spore wall.</text>
</comment>
<evidence type="ECO:0000256" key="1">
    <source>
        <dbReference type="ARBA" id="ARBA00001941"/>
    </source>
</evidence>
<dbReference type="EC" id="3.5.1.41" evidence="15"/>
<dbReference type="AlphaFoldDB" id="A0A6C1DWW9"/>
<evidence type="ECO:0000256" key="13">
    <source>
        <dbReference type="ARBA" id="ARBA00023316"/>
    </source>
</evidence>
<dbReference type="GO" id="GO:0006032">
    <property type="term" value="P:chitin catabolic process"/>
    <property type="evidence" value="ECO:0007669"/>
    <property type="project" value="UniProtKB-KW"/>
</dbReference>
<keyword evidence="4" id="KW-0479">Metal-binding</keyword>
<dbReference type="PANTHER" id="PTHR10587">
    <property type="entry name" value="GLYCOSYL TRANSFERASE-RELATED"/>
    <property type="match status" value="1"/>
</dbReference>